<dbReference type="KEGG" id="soy:115879339"/>
<dbReference type="GO" id="GO:0003755">
    <property type="term" value="F:peptidyl-prolyl cis-trans isomerase activity"/>
    <property type="evidence" value="ECO:0007669"/>
    <property type="project" value="InterPro"/>
</dbReference>
<name>A0A6J2XM71_SITOR</name>
<accession>A0A6J2XM71</accession>
<dbReference type="OrthoDB" id="408413at2759"/>
<proteinExistence type="predicted"/>
<reference evidence="3" key="1">
    <citation type="submission" date="2025-08" db="UniProtKB">
        <authorList>
            <consortium name="RefSeq"/>
        </authorList>
    </citation>
    <scope>IDENTIFICATION</scope>
    <source>
        <tissue evidence="3">Gonads</tissue>
    </source>
</reference>
<dbReference type="RefSeq" id="XP_030751975.1">
    <property type="nucleotide sequence ID" value="XM_030896115.1"/>
</dbReference>
<dbReference type="CDD" id="cd00317">
    <property type="entry name" value="cyclophilin"/>
    <property type="match status" value="1"/>
</dbReference>
<keyword evidence="2" id="KW-1185">Reference proteome</keyword>
<protein>
    <submittedName>
        <fullName evidence="3">Probable inactive peptidyl-prolyl cis-trans isomerase-like 6</fullName>
    </submittedName>
</protein>
<dbReference type="SUPFAM" id="SSF50891">
    <property type="entry name" value="Cyclophilin-like"/>
    <property type="match status" value="1"/>
</dbReference>
<dbReference type="PRINTS" id="PR00153">
    <property type="entry name" value="CSAPPISMRASE"/>
</dbReference>
<sequence length="411" mass="47817">MSEKDEETVPQKFLVVGIVTSEDFQKCRFAVTKLYNSFPKEFESPEIRPMLDVEWNDFIKKQQRRLGNGLWAVKNCVAMFINNQFLGDFDDLFRFIWKKWRFVFNQDWSVLATNHLVAYLEEKAENYRQFVYLTIAINKQVIGSLLFELYNDLVPLTCENFLNRCNDDENGYLGAPVHRIVLRSWIQCGGYDLTPKKKSCENYVVPHDRRGVLSMCNNGRHKDNSTQFFISLGNTPWMDYKYVAFGQLIQGDDVLKEIEKVPTYYQAPTKDIMIVKCGEFKTRFASVPEHSLLRMKLPEEIKEPMNILSYIKKYHEVIGPESDNIVPGPAPLPILRLSCETLWSKRKLLAGGYTLSKDLISYWPFKHLPPDDSDEGLEDYNICEPTFKNIVYSKNMCYPDDTDSTISNITI</sequence>
<gene>
    <name evidence="3" type="primary">LOC115879339</name>
</gene>
<dbReference type="PANTHER" id="PTHR11071">
    <property type="entry name" value="PEPTIDYL-PROLYL CIS-TRANS ISOMERASE"/>
    <property type="match status" value="1"/>
</dbReference>
<feature type="domain" description="PPIase cyclophilin-type" evidence="1">
    <location>
        <begin position="132"/>
        <end position="279"/>
    </location>
</feature>
<dbReference type="Pfam" id="PF00160">
    <property type="entry name" value="Pro_isomerase"/>
    <property type="match status" value="1"/>
</dbReference>
<dbReference type="PROSITE" id="PS50072">
    <property type="entry name" value="CSA_PPIASE_2"/>
    <property type="match status" value="1"/>
</dbReference>
<dbReference type="Proteomes" id="UP000504635">
    <property type="component" value="Unplaced"/>
</dbReference>
<evidence type="ECO:0000259" key="1">
    <source>
        <dbReference type="PROSITE" id="PS50072"/>
    </source>
</evidence>
<evidence type="ECO:0000313" key="2">
    <source>
        <dbReference type="Proteomes" id="UP000504635"/>
    </source>
</evidence>
<organism evidence="2 3">
    <name type="scientific">Sitophilus oryzae</name>
    <name type="common">Rice weevil</name>
    <name type="synonym">Curculio oryzae</name>
    <dbReference type="NCBI Taxonomy" id="7048"/>
    <lineage>
        <taxon>Eukaryota</taxon>
        <taxon>Metazoa</taxon>
        <taxon>Ecdysozoa</taxon>
        <taxon>Arthropoda</taxon>
        <taxon>Hexapoda</taxon>
        <taxon>Insecta</taxon>
        <taxon>Pterygota</taxon>
        <taxon>Neoptera</taxon>
        <taxon>Endopterygota</taxon>
        <taxon>Coleoptera</taxon>
        <taxon>Polyphaga</taxon>
        <taxon>Cucujiformia</taxon>
        <taxon>Curculionidae</taxon>
        <taxon>Dryophthorinae</taxon>
        <taxon>Sitophilus</taxon>
    </lineage>
</organism>
<dbReference type="InterPro" id="IPR002130">
    <property type="entry name" value="Cyclophilin-type_PPIase_dom"/>
</dbReference>
<dbReference type="AlphaFoldDB" id="A0A6J2XM71"/>
<dbReference type="InterPro" id="IPR029000">
    <property type="entry name" value="Cyclophilin-like_dom_sf"/>
</dbReference>
<dbReference type="GO" id="GO:0005737">
    <property type="term" value="C:cytoplasm"/>
    <property type="evidence" value="ECO:0007669"/>
    <property type="project" value="TreeGrafter"/>
</dbReference>
<dbReference type="PANTHER" id="PTHR11071:SF561">
    <property type="entry name" value="PEPTIDYL-PROLYL CIS-TRANS ISOMERASE D-RELATED"/>
    <property type="match status" value="1"/>
</dbReference>
<dbReference type="GeneID" id="115879339"/>
<evidence type="ECO:0000313" key="3">
    <source>
        <dbReference type="RefSeq" id="XP_030751975.1"/>
    </source>
</evidence>
<dbReference type="Gene3D" id="2.40.100.10">
    <property type="entry name" value="Cyclophilin-like"/>
    <property type="match status" value="1"/>
</dbReference>
<dbReference type="InParanoid" id="A0A6J2XM71"/>